<protein>
    <submittedName>
        <fullName evidence="1">Uncharacterized protein</fullName>
    </submittedName>
</protein>
<comment type="caution">
    <text evidence="1">The sequence shown here is derived from an EMBL/GenBank/DDBJ whole genome shotgun (WGS) entry which is preliminary data.</text>
</comment>
<dbReference type="Proteomes" id="UP000324222">
    <property type="component" value="Unassembled WGS sequence"/>
</dbReference>
<gene>
    <name evidence="1" type="ORF">E2C01_012940</name>
</gene>
<sequence length="285" mass="32025">MYRAAPFRFSAREASGGDFSCIFLKVLSPLVCKRGEEGCSQEAGKLHAAGKFGEVPERSFESAGKMGIEPLHPRNSLPKKRAAPNAFRVSLVFRLSGAKQQRHPNTTSAARKTDLWLYCAFSLSPRERWVGSSLRFYYDTSLGLDTVALDELRMRRVCCHSAVILMSHAAQGCGGTSGFRSSHGFHSPRRRDTVQNYYKLLLAIIYISSAFLIRFCQPFLSLPSLHALQILCQPISLPFRSSRFPLSSHTSVSILPSSQRRFTPNEKCDWPRSRARQPIKTLEYC</sequence>
<evidence type="ECO:0000313" key="1">
    <source>
        <dbReference type="EMBL" id="MPC20011.1"/>
    </source>
</evidence>
<dbReference type="EMBL" id="VSRR010000825">
    <property type="protein sequence ID" value="MPC20011.1"/>
    <property type="molecule type" value="Genomic_DNA"/>
</dbReference>
<dbReference type="AlphaFoldDB" id="A0A5B7DF01"/>
<proteinExistence type="predicted"/>
<accession>A0A5B7DF01</accession>
<reference evidence="1 2" key="1">
    <citation type="submission" date="2019-05" db="EMBL/GenBank/DDBJ databases">
        <title>Another draft genome of Portunus trituberculatus and its Hox gene families provides insights of decapod evolution.</title>
        <authorList>
            <person name="Jeong J.-H."/>
            <person name="Song I."/>
            <person name="Kim S."/>
            <person name="Choi T."/>
            <person name="Kim D."/>
            <person name="Ryu S."/>
            <person name="Kim W."/>
        </authorList>
    </citation>
    <scope>NUCLEOTIDE SEQUENCE [LARGE SCALE GENOMIC DNA]</scope>
    <source>
        <tissue evidence="1">Muscle</tissue>
    </source>
</reference>
<keyword evidence="2" id="KW-1185">Reference proteome</keyword>
<evidence type="ECO:0000313" key="2">
    <source>
        <dbReference type="Proteomes" id="UP000324222"/>
    </source>
</evidence>
<name>A0A5B7DF01_PORTR</name>
<organism evidence="1 2">
    <name type="scientific">Portunus trituberculatus</name>
    <name type="common">Swimming crab</name>
    <name type="synonym">Neptunus trituberculatus</name>
    <dbReference type="NCBI Taxonomy" id="210409"/>
    <lineage>
        <taxon>Eukaryota</taxon>
        <taxon>Metazoa</taxon>
        <taxon>Ecdysozoa</taxon>
        <taxon>Arthropoda</taxon>
        <taxon>Crustacea</taxon>
        <taxon>Multicrustacea</taxon>
        <taxon>Malacostraca</taxon>
        <taxon>Eumalacostraca</taxon>
        <taxon>Eucarida</taxon>
        <taxon>Decapoda</taxon>
        <taxon>Pleocyemata</taxon>
        <taxon>Brachyura</taxon>
        <taxon>Eubrachyura</taxon>
        <taxon>Portunoidea</taxon>
        <taxon>Portunidae</taxon>
        <taxon>Portuninae</taxon>
        <taxon>Portunus</taxon>
    </lineage>
</organism>